<keyword evidence="1" id="KW-0479">Metal-binding</keyword>
<keyword evidence="8" id="KW-1185">Reference proteome</keyword>
<proteinExistence type="predicted"/>
<dbReference type="GeneID" id="42002650"/>
<evidence type="ECO:0000313" key="7">
    <source>
        <dbReference type="EMBL" id="TPX36297.1"/>
    </source>
</evidence>
<feature type="compositionally biased region" description="Low complexity" evidence="5">
    <location>
        <begin position="14"/>
        <end position="23"/>
    </location>
</feature>
<comment type="caution">
    <text evidence="7">The sequence shown here is derived from an EMBL/GenBank/DDBJ whole genome shotgun (WGS) entry which is preliminary data.</text>
</comment>
<feature type="region of interest" description="Disordered" evidence="5">
    <location>
        <begin position="1"/>
        <end position="95"/>
    </location>
</feature>
<evidence type="ECO:0000256" key="4">
    <source>
        <dbReference type="PROSITE-ProRule" id="PRU00134"/>
    </source>
</evidence>
<evidence type="ECO:0000256" key="5">
    <source>
        <dbReference type="SAM" id="MobiDB-lite"/>
    </source>
</evidence>
<feature type="compositionally biased region" description="Low complexity" evidence="5">
    <location>
        <begin position="72"/>
        <end position="86"/>
    </location>
</feature>
<feature type="compositionally biased region" description="Polar residues" evidence="5">
    <location>
        <begin position="29"/>
        <end position="46"/>
    </location>
</feature>
<dbReference type="Pfam" id="PF01753">
    <property type="entry name" value="zf-MYND"/>
    <property type="match status" value="1"/>
</dbReference>
<protein>
    <recommendedName>
        <fullName evidence="6">MYND-type domain-containing protein</fullName>
    </recommendedName>
</protein>
<dbReference type="PROSITE" id="PS01360">
    <property type="entry name" value="ZF_MYND_1"/>
    <property type="match status" value="1"/>
</dbReference>
<dbReference type="Proteomes" id="UP000319731">
    <property type="component" value="Unassembled WGS sequence"/>
</dbReference>
<name>A0A507C5L4_9FUNG</name>
<organism evidence="7 8">
    <name type="scientific">Synchytrium microbalum</name>
    <dbReference type="NCBI Taxonomy" id="1806994"/>
    <lineage>
        <taxon>Eukaryota</taxon>
        <taxon>Fungi</taxon>
        <taxon>Fungi incertae sedis</taxon>
        <taxon>Chytridiomycota</taxon>
        <taxon>Chytridiomycota incertae sedis</taxon>
        <taxon>Chytridiomycetes</taxon>
        <taxon>Synchytriales</taxon>
        <taxon>Synchytriaceae</taxon>
        <taxon>Synchytrium</taxon>
    </lineage>
</organism>
<evidence type="ECO:0000256" key="3">
    <source>
        <dbReference type="ARBA" id="ARBA00022833"/>
    </source>
</evidence>
<dbReference type="EMBL" id="QEAO01000005">
    <property type="protein sequence ID" value="TPX36297.1"/>
    <property type="molecule type" value="Genomic_DNA"/>
</dbReference>
<accession>A0A507C5L4</accession>
<dbReference type="PROSITE" id="PS50865">
    <property type="entry name" value="ZF_MYND_2"/>
    <property type="match status" value="1"/>
</dbReference>
<feature type="domain" description="MYND-type" evidence="6">
    <location>
        <begin position="410"/>
        <end position="451"/>
    </location>
</feature>
<keyword evidence="2 4" id="KW-0863">Zinc-finger</keyword>
<gene>
    <name evidence="7" type="ORF">SmJEL517_g01425</name>
</gene>
<dbReference type="InterPro" id="IPR002893">
    <property type="entry name" value="Znf_MYND"/>
</dbReference>
<sequence>MANKKKKIDGPTANNQQSQQQAIPPQPNTGSTTTQQIHPKSTSPNKNGGLPIPAGSTISITATFGPPKKSDSPASKSNAHPNSSSSIVTGTNSLSVKTNPDTHMLHLIGQQAAQGIPDPVRCSFACQLCHAANVLDRSHKISRYSNFDAFGGMEQSTPMSTEWIDTKKDMFTLGNGMVILPGSKYKRVTGSLGVGVKVQGMILAGTVDIQQRSPPQPCSSSSASASTSPVINRRGVIVNVLESQSPTPYRIHTFDMDTQVGYFLTMNPSSYLDSDLVLVGPFQYRGVNFGHETVIHADGIFGRIHMSTSTSLEVALGRNVNQKQPTRTQTRVYTEMCIDRMLNAASITLPSDDLSHPSPWPPGLNFDCFGYHNTCLPHSFSTVLRRHQDALHPNTRDSDAIIQAELGRRCAFCGIWKLKEKLQLCGRCRTVFYCTRKCQMDSWKAGHKRLCIDKSLVGHPPGPNLTTPSNIASKVMDKLAIGLNDCLFGTGAAGRPLPSPTLTTGPNKSKTTGRKVRVEVDALSLAIATATAAATQLGSLSPSKASSRSSVASVD</sequence>
<dbReference type="SUPFAM" id="SSF144232">
    <property type="entry name" value="HIT/MYND zinc finger-like"/>
    <property type="match status" value="1"/>
</dbReference>
<evidence type="ECO:0000256" key="1">
    <source>
        <dbReference type="ARBA" id="ARBA00022723"/>
    </source>
</evidence>
<reference evidence="7 8" key="1">
    <citation type="journal article" date="2019" name="Sci. Rep.">
        <title>Comparative genomics of chytrid fungi reveal insights into the obligate biotrophic and pathogenic lifestyle of Synchytrium endobioticum.</title>
        <authorList>
            <person name="van de Vossenberg B.T.L.H."/>
            <person name="Warris S."/>
            <person name="Nguyen H.D.T."/>
            <person name="van Gent-Pelzer M.P.E."/>
            <person name="Joly D.L."/>
            <person name="van de Geest H.C."/>
            <person name="Bonants P.J.M."/>
            <person name="Smith D.S."/>
            <person name="Levesque C.A."/>
            <person name="van der Lee T.A.J."/>
        </authorList>
    </citation>
    <scope>NUCLEOTIDE SEQUENCE [LARGE SCALE GENOMIC DNA]</scope>
    <source>
        <strain evidence="7 8">JEL517</strain>
    </source>
</reference>
<dbReference type="AlphaFoldDB" id="A0A507C5L4"/>
<dbReference type="RefSeq" id="XP_031026610.1">
    <property type="nucleotide sequence ID" value="XM_031167353.1"/>
</dbReference>
<evidence type="ECO:0000256" key="2">
    <source>
        <dbReference type="ARBA" id="ARBA00022771"/>
    </source>
</evidence>
<dbReference type="OrthoDB" id="432970at2759"/>
<dbReference type="GO" id="GO:0008270">
    <property type="term" value="F:zinc ion binding"/>
    <property type="evidence" value="ECO:0007669"/>
    <property type="project" value="UniProtKB-KW"/>
</dbReference>
<evidence type="ECO:0000313" key="8">
    <source>
        <dbReference type="Proteomes" id="UP000319731"/>
    </source>
</evidence>
<keyword evidence="3" id="KW-0862">Zinc</keyword>
<dbReference type="Gene3D" id="6.10.140.2220">
    <property type="match status" value="1"/>
</dbReference>
<evidence type="ECO:0000259" key="6">
    <source>
        <dbReference type="PROSITE" id="PS50865"/>
    </source>
</evidence>